<evidence type="ECO:0000313" key="1">
    <source>
        <dbReference type="EMBL" id="KAG0521112.1"/>
    </source>
</evidence>
<dbReference type="Proteomes" id="UP000807115">
    <property type="component" value="Chromosome 8"/>
</dbReference>
<reference evidence="1" key="1">
    <citation type="journal article" date="2019" name="BMC Genomics">
        <title>A new reference genome for Sorghum bicolor reveals high levels of sequence similarity between sweet and grain genotypes: implications for the genetics of sugar metabolism.</title>
        <authorList>
            <person name="Cooper E.A."/>
            <person name="Brenton Z.W."/>
            <person name="Flinn B.S."/>
            <person name="Jenkins J."/>
            <person name="Shu S."/>
            <person name="Flowers D."/>
            <person name="Luo F."/>
            <person name="Wang Y."/>
            <person name="Xia P."/>
            <person name="Barry K."/>
            <person name="Daum C."/>
            <person name="Lipzen A."/>
            <person name="Yoshinaga Y."/>
            <person name="Schmutz J."/>
            <person name="Saski C."/>
            <person name="Vermerris W."/>
            <person name="Kresovich S."/>
        </authorList>
    </citation>
    <scope>NUCLEOTIDE SEQUENCE</scope>
</reference>
<comment type="caution">
    <text evidence="1">The sequence shown here is derived from an EMBL/GenBank/DDBJ whole genome shotgun (WGS) entry which is preliminary data.</text>
</comment>
<gene>
    <name evidence="1" type="ORF">BDA96_08G132900</name>
</gene>
<organism evidence="1 2">
    <name type="scientific">Sorghum bicolor</name>
    <name type="common">Sorghum</name>
    <name type="synonym">Sorghum vulgare</name>
    <dbReference type="NCBI Taxonomy" id="4558"/>
    <lineage>
        <taxon>Eukaryota</taxon>
        <taxon>Viridiplantae</taxon>
        <taxon>Streptophyta</taxon>
        <taxon>Embryophyta</taxon>
        <taxon>Tracheophyta</taxon>
        <taxon>Spermatophyta</taxon>
        <taxon>Magnoliopsida</taxon>
        <taxon>Liliopsida</taxon>
        <taxon>Poales</taxon>
        <taxon>Poaceae</taxon>
        <taxon>PACMAD clade</taxon>
        <taxon>Panicoideae</taxon>
        <taxon>Andropogonodae</taxon>
        <taxon>Andropogoneae</taxon>
        <taxon>Sorghinae</taxon>
        <taxon>Sorghum</taxon>
    </lineage>
</organism>
<dbReference type="EMBL" id="CM027687">
    <property type="protein sequence ID" value="KAG0521112.1"/>
    <property type="molecule type" value="Genomic_DNA"/>
</dbReference>
<proteinExistence type="predicted"/>
<sequence length="87" mass="10204">MRPCFENMRPCFDESIISTSFLLLLAKHVRHYRQRRLLCLINTSSCRLGSEDSDTHVASRVFVYLIDWYRCLHFDHRLTVSSGSPTP</sequence>
<accession>A0A921U714</accession>
<reference evidence="1" key="2">
    <citation type="submission" date="2020-10" db="EMBL/GenBank/DDBJ databases">
        <authorList>
            <person name="Cooper E.A."/>
            <person name="Brenton Z.W."/>
            <person name="Flinn B.S."/>
            <person name="Jenkins J."/>
            <person name="Shu S."/>
            <person name="Flowers D."/>
            <person name="Luo F."/>
            <person name="Wang Y."/>
            <person name="Xia P."/>
            <person name="Barry K."/>
            <person name="Daum C."/>
            <person name="Lipzen A."/>
            <person name="Yoshinaga Y."/>
            <person name="Schmutz J."/>
            <person name="Saski C."/>
            <person name="Vermerris W."/>
            <person name="Kresovich S."/>
        </authorList>
    </citation>
    <scope>NUCLEOTIDE SEQUENCE</scope>
</reference>
<dbReference type="AlphaFoldDB" id="A0A921U714"/>
<name>A0A921U714_SORBI</name>
<evidence type="ECO:0000313" key="2">
    <source>
        <dbReference type="Proteomes" id="UP000807115"/>
    </source>
</evidence>
<protein>
    <submittedName>
        <fullName evidence="1">Uncharacterized protein</fullName>
    </submittedName>
</protein>